<evidence type="ECO:0000256" key="10">
    <source>
        <dbReference type="SAM" id="SignalP"/>
    </source>
</evidence>
<dbReference type="RefSeq" id="XP_040721831.1">
    <property type="nucleotide sequence ID" value="XM_040866515.1"/>
</dbReference>
<dbReference type="GO" id="GO:0008061">
    <property type="term" value="F:chitin binding"/>
    <property type="evidence" value="ECO:0007669"/>
    <property type="project" value="InterPro"/>
</dbReference>
<dbReference type="OrthoDB" id="6020543at2759"/>
<organism evidence="12 13">
    <name type="scientific">Protomyces lactucae-debilis</name>
    <dbReference type="NCBI Taxonomy" id="2754530"/>
    <lineage>
        <taxon>Eukaryota</taxon>
        <taxon>Fungi</taxon>
        <taxon>Dikarya</taxon>
        <taxon>Ascomycota</taxon>
        <taxon>Taphrinomycotina</taxon>
        <taxon>Taphrinomycetes</taxon>
        <taxon>Taphrinales</taxon>
        <taxon>Protomycetaceae</taxon>
        <taxon>Protomyces</taxon>
    </lineage>
</organism>
<dbReference type="InterPro" id="IPR001579">
    <property type="entry name" value="Glyco_hydro_18_chit_AS"/>
</dbReference>
<dbReference type="Proteomes" id="UP000193685">
    <property type="component" value="Unassembled WGS sequence"/>
</dbReference>
<keyword evidence="13" id="KW-1185">Reference proteome</keyword>
<evidence type="ECO:0000313" key="12">
    <source>
        <dbReference type="EMBL" id="ORY73472.1"/>
    </source>
</evidence>
<dbReference type="AlphaFoldDB" id="A0A1Y2EPK0"/>
<dbReference type="InterPro" id="IPR050542">
    <property type="entry name" value="Glycosyl_Hydrlase18_Chitinase"/>
</dbReference>
<evidence type="ECO:0000256" key="7">
    <source>
        <dbReference type="ARBA" id="ARBA00023326"/>
    </source>
</evidence>
<evidence type="ECO:0000313" key="13">
    <source>
        <dbReference type="Proteomes" id="UP000193685"/>
    </source>
</evidence>
<evidence type="ECO:0000256" key="5">
    <source>
        <dbReference type="ARBA" id="ARBA00023277"/>
    </source>
</evidence>
<evidence type="ECO:0000259" key="11">
    <source>
        <dbReference type="PROSITE" id="PS51910"/>
    </source>
</evidence>
<evidence type="ECO:0000256" key="1">
    <source>
        <dbReference type="ARBA" id="ARBA00000822"/>
    </source>
</evidence>
<dbReference type="PROSITE" id="PS51910">
    <property type="entry name" value="GH18_2"/>
    <property type="match status" value="1"/>
</dbReference>
<evidence type="ECO:0000256" key="8">
    <source>
        <dbReference type="RuleBase" id="RU000489"/>
    </source>
</evidence>
<feature type="signal peptide" evidence="10">
    <location>
        <begin position="1"/>
        <end position="19"/>
    </location>
</feature>
<evidence type="ECO:0000256" key="2">
    <source>
        <dbReference type="ARBA" id="ARBA00012729"/>
    </source>
</evidence>
<keyword evidence="7" id="KW-0624">Polysaccharide degradation</keyword>
<keyword evidence="3 8" id="KW-0378">Hydrolase</keyword>
<keyword evidence="5" id="KW-0119">Carbohydrate metabolism</keyword>
<evidence type="ECO:0000256" key="3">
    <source>
        <dbReference type="ARBA" id="ARBA00022801"/>
    </source>
</evidence>
<dbReference type="PROSITE" id="PS01095">
    <property type="entry name" value="GH18_1"/>
    <property type="match status" value="1"/>
</dbReference>
<dbReference type="PANTHER" id="PTHR45708">
    <property type="entry name" value="ENDOCHITINASE"/>
    <property type="match status" value="1"/>
</dbReference>
<comment type="caution">
    <text evidence="12">The sequence shown here is derived from an EMBL/GenBank/DDBJ whole genome shotgun (WGS) entry which is preliminary data.</text>
</comment>
<name>A0A1Y2EPK0_PROLT</name>
<keyword evidence="4" id="KW-0146">Chitin degradation</keyword>
<comment type="similarity">
    <text evidence="9">Belongs to the glycosyl hydrolase 18 family.</text>
</comment>
<dbReference type="InterPro" id="IPR001223">
    <property type="entry name" value="Glyco_hydro18_cat"/>
</dbReference>
<evidence type="ECO:0000256" key="6">
    <source>
        <dbReference type="ARBA" id="ARBA00023295"/>
    </source>
</evidence>
<accession>A0A1Y2EPK0</accession>
<evidence type="ECO:0000256" key="9">
    <source>
        <dbReference type="RuleBase" id="RU004453"/>
    </source>
</evidence>
<dbReference type="GO" id="GO:0006032">
    <property type="term" value="P:chitin catabolic process"/>
    <property type="evidence" value="ECO:0007669"/>
    <property type="project" value="UniProtKB-KW"/>
</dbReference>
<keyword evidence="6 8" id="KW-0326">Glycosidase</keyword>
<dbReference type="Gene3D" id="3.20.20.80">
    <property type="entry name" value="Glycosidases"/>
    <property type="match status" value="1"/>
</dbReference>
<dbReference type="InterPro" id="IPR005089">
    <property type="entry name" value="CBM19"/>
</dbReference>
<feature type="chain" id="PRO_5013254455" description="chitinase" evidence="10">
    <location>
        <begin position="20"/>
        <end position="449"/>
    </location>
</feature>
<proteinExistence type="inferred from homology"/>
<gene>
    <name evidence="12" type="ORF">BCR37DRAFT_232194</name>
</gene>
<feature type="domain" description="GH18" evidence="11">
    <location>
        <begin position="27"/>
        <end position="315"/>
    </location>
</feature>
<dbReference type="GO" id="GO:0008843">
    <property type="term" value="F:endochitinase activity"/>
    <property type="evidence" value="ECO:0007669"/>
    <property type="project" value="UniProtKB-EC"/>
</dbReference>
<evidence type="ECO:0000256" key="4">
    <source>
        <dbReference type="ARBA" id="ARBA00023024"/>
    </source>
</evidence>
<comment type="catalytic activity">
    <reaction evidence="1">
        <text>Random endo-hydrolysis of N-acetyl-beta-D-glucosaminide (1-&gt;4)-beta-linkages in chitin and chitodextrins.</text>
        <dbReference type="EC" id="3.2.1.14"/>
    </reaction>
</comment>
<keyword evidence="10" id="KW-0732">Signal</keyword>
<dbReference type="GO" id="GO:0000272">
    <property type="term" value="P:polysaccharide catabolic process"/>
    <property type="evidence" value="ECO:0007669"/>
    <property type="project" value="UniProtKB-KW"/>
</dbReference>
<sequence length="449" mass="46730">MRPCILLSLVTALALEAQAAYNRASSDNIVIYWGQTGGGNQTSLATTCASSGADIVVLSFLTTFFGPGGLPVLNFASHCSEQFPGTNLLKCDAIARGIQTCQDLGVLVLLSLGGAVANVGFSSVAQASGFADTLWDLFGGGSSNTRPFGTVVLNGFDLDIEHGSPEHYTALVTQLQRHFQQSGRTYYMAAAPQCPFPDATLGKVLDEAPFDFVFVQHYNNPSCAIPAGQGFNAGTWQTWAKTAPNTNVQLFVGVPAAPAAAGSGYVDAAAISTAMQQIKSQFGETRLGGVMFWDASFLSGRENVATAVKAKLGSAPAGPPQADNVAAAIATPPPAVPIVPPSSTAPVTTFVYVAGIGPEASPQAALQQASWGDGDGAPCQIEGQMQCRPTGAFATCDHGAWVIRACAPGTACRPAGDSIVCDYAGAPSRNRRKRAGQYMHEHEHLLRRT</sequence>
<dbReference type="GO" id="GO:0005576">
    <property type="term" value="C:extracellular region"/>
    <property type="evidence" value="ECO:0007669"/>
    <property type="project" value="TreeGrafter"/>
</dbReference>
<dbReference type="PANTHER" id="PTHR45708:SF49">
    <property type="entry name" value="ENDOCHITINASE"/>
    <property type="match status" value="1"/>
</dbReference>
<reference evidence="12 13" key="1">
    <citation type="submission" date="2016-07" db="EMBL/GenBank/DDBJ databases">
        <title>Pervasive Adenine N6-methylation of Active Genes in Fungi.</title>
        <authorList>
            <consortium name="DOE Joint Genome Institute"/>
            <person name="Mondo S.J."/>
            <person name="Dannebaum R.O."/>
            <person name="Kuo R.C."/>
            <person name="Labutti K."/>
            <person name="Haridas S."/>
            <person name="Kuo A."/>
            <person name="Salamov A."/>
            <person name="Ahrendt S.R."/>
            <person name="Lipzen A."/>
            <person name="Sullivan W."/>
            <person name="Andreopoulos W.B."/>
            <person name="Clum A."/>
            <person name="Lindquist E."/>
            <person name="Daum C."/>
            <person name="Ramamoorthy G.K."/>
            <person name="Gryganskyi A."/>
            <person name="Culley D."/>
            <person name="Magnuson J.K."/>
            <person name="James T.Y."/>
            <person name="O'Malley M.A."/>
            <person name="Stajich J.E."/>
            <person name="Spatafora J.W."/>
            <person name="Visel A."/>
            <person name="Grigoriev I.V."/>
        </authorList>
    </citation>
    <scope>NUCLEOTIDE SEQUENCE [LARGE SCALE GENOMIC DNA]</scope>
    <source>
        <strain evidence="12 13">12-1054</strain>
    </source>
</reference>
<dbReference type="Pfam" id="PF00704">
    <property type="entry name" value="Glyco_hydro_18"/>
    <property type="match status" value="1"/>
</dbReference>
<dbReference type="EMBL" id="MCFI01000034">
    <property type="protein sequence ID" value="ORY73472.1"/>
    <property type="molecule type" value="Genomic_DNA"/>
</dbReference>
<dbReference type="SUPFAM" id="SSF51445">
    <property type="entry name" value="(Trans)glycosidases"/>
    <property type="match status" value="1"/>
</dbReference>
<dbReference type="EC" id="3.2.1.14" evidence="2"/>
<dbReference type="GeneID" id="63783114"/>
<protein>
    <recommendedName>
        <fullName evidence="2">chitinase</fullName>
        <ecNumber evidence="2">3.2.1.14</ecNumber>
    </recommendedName>
</protein>
<dbReference type="STRING" id="56484.A0A1Y2EPK0"/>
<dbReference type="OMA" id="NSVQTWS"/>
<dbReference type="InterPro" id="IPR017853">
    <property type="entry name" value="GH"/>
</dbReference>
<dbReference type="Pfam" id="PF03427">
    <property type="entry name" value="CBM_19"/>
    <property type="match status" value="1"/>
</dbReference>